<evidence type="ECO:0000313" key="2">
    <source>
        <dbReference type="Proteomes" id="UP000053732"/>
    </source>
</evidence>
<keyword evidence="2" id="KW-1185">Reference proteome</keyword>
<sequence>MPGPVFLASSAAYQRYLQDGETGNIALPAYEQTSDGDIIVYPGEVFCRLPGCGNGQVPLSETRCLLSHLRRHGVVVAWTPSGRLSQGTKEAFVSWYESLFAGIEKVNGNDNS</sequence>
<proteinExistence type="predicted"/>
<gene>
    <name evidence="1" type="ORF">PCAMFM013_S003g000543</name>
</gene>
<reference evidence="1 2" key="1">
    <citation type="journal article" date="2014" name="Nat. Commun.">
        <title>Multiple recent horizontal transfers of a large genomic region in cheese making fungi.</title>
        <authorList>
            <person name="Cheeseman K."/>
            <person name="Ropars J."/>
            <person name="Renault P."/>
            <person name="Dupont J."/>
            <person name="Gouzy J."/>
            <person name="Branca A."/>
            <person name="Abraham A.L."/>
            <person name="Ceppi M."/>
            <person name="Conseiller E."/>
            <person name="Debuchy R."/>
            <person name="Malagnac F."/>
            <person name="Goarin A."/>
            <person name="Silar P."/>
            <person name="Lacoste S."/>
            <person name="Sallet E."/>
            <person name="Bensimon A."/>
            <person name="Giraud T."/>
            <person name="Brygoo Y."/>
        </authorList>
    </citation>
    <scope>NUCLEOTIDE SEQUENCE [LARGE SCALE GENOMIC DNA]</scope>
    <source>
        <strain evidence="2">FM 013</strain>
    </source>
</reference>
<protein>
    <submittedName>
        <fullName evidence="1">Str. FM013</fullName>
    </submittedName>
</protein>
<dbReference type="Proteomes" id="UP000053732">
    <property type="component" value="Unassembled WGS sequence"/>
</dbReference>
<organism evidence="1 2">
    <name type="scientific">Penicillium camemberti (strain FM 013)</name>
    <dbReference type="NCBI Taxonomy" id="1429867"/>
    <lineage>
        <taxon>Eukaryota</taxon>
        <taxon>Fungi</taxon>
        <taxon>Dikarya</taxon>
        <taxon>Ascomycota</taxon>
        <taxon>Pezizomycotina</taxon>
        <taxon>Eurotiomycetes</taxon>
        <taxon>Eurotiomycetidae</taxon>
        <taxon>Eurotiales</taxon>
        <taxon>Aspergillaceae</taxon>
        <taxon>Penicillium</taxon>
    </lineage>
</organism>
<evidence type="ECO:0000313" key="1">
    <source>
        <dbReference type="EMBL" id="CRL19752.1"/>
    </source>
</evidence>
<dbReference type="AlphaFoldDB" id="A0A0G4P0A7"/>
<accession>A0A0G4P0A7</accession>
<name>A0A0G4P0A7_PENC3</name>
<dbReference type="EMBL" id="HG793136">
    <property type="protein sequence ID" value="CRL19752.1"/>
    <property type="molecule type" value="Genomic_DNA"/>
</dbReference>